<organism evidence="2 3">
    <name type="scientific">Cinchona calisaya</name>
    <dbReference type="NCBI Taxonomy" id="153742"/>
    <lineage>
        <taxon>Eukaryota</taxon>
        <taxon>Viridiplantae</taxon>
        <taxon>Streptophyta</taxon>
        <taxon>Embryophyta</taxon>
        <taxon>Tracheophyta</taxon>
        <taxon>Spermatophyta</taxon>
        <taxon>Magnoliopsida</taxon>
        <taxon>eudicotyledons</taxon>
        <taxon>Gunneridae</taxon>
        <taxon>Pentapetalae</taxon>
        <taxon>asterids</taxon>
        <taxon>lamiids</taxon>
        <taxon>Gentianales</taxon>
        <taxon>Rubiaceae</taxon>
        <taxon>Cinchonoideae</taxon>
        <taxon>Cinchoneae</taxon>
        <taxon>Cinchona</taxon>
    </lineage>
</organism>
<reference evidence="2 3" key="1">
    <citation type="submission" date="2024-11" db="EMBL/GenBank/DDBJ databases">
        <title>A near-complete genome assembly of Cinchona calisaya.</title>
        <authorList>
            <person name="Lian D.C."/>
            <person name="Zhao X.W."/>
            <person name="Wei L."/>
        </authorList>
    </citation>
    <scope>NUCLEOTIDE SEQUENCE [LARGE SCALE GENOMIC DNA]</scope>
    <source>
        <tissue evidence="2">Nenye</tissue>
    </source>
</reference>
<comment type="caution">
    <text evidence="2">The sequence shown here is derived from an EMBL/GenBank/DDBJ whole genome shotgun (WGS) entry which is preliminary data.</text>
</comment>
<name>A0ABD3A229_9GENT</name>
<dbReference type="PANTHER" id="PTHR36387">
    <property type="entry name" value="UDP-N-ACETYLMURAMOYL-L-ALANYL-D-GLUTAMATE-2, 6-DIAMINOPIMELATE LIGASE"/>
    <property type="match status" value="1"/>
</dbReference>
<keyword evidence="3" id="KW-1185">Reference proteome</keyword>
<gene>
    <name evidence="2" type="ORF">ACH5RR_014116</name>
</gene>
<evidence type="ECO:0000313" key="3">
    <source>
        <dbReference type="Proteomes" id="UP001630127"/>
    </source>
</evidence>
<evidence type="ECO:0000313" key="2">
    <source>
        <dbReference type="EMBL" id="KAL3525744.1"/>
    </source>
</evidence>
<accession>A0ABD3A229</accession>
<protein>
    <recommendedName>
        <fullName evidence="4">Ycf1</fullName>
    </recommendedName>
</protein>
<evidence type="ECO:0000256" key="1">
    <source>
        <dbReference type="SAM" id="MobiDB-lite"/>
    </source>
</evidence>
<dbReference type="AlphaFoldDB" id="A0ABD3A229"/>
<evidence type="ECO:0008006" key="4">
    <source>
        <dbReference type="Google" id="ProtNLM"/>
    </source>
</evidence>
<dbReference type="Proteomes" id="UP001630127">
    <property type="component" value="Unassembled WGS sequence"/>
</dbReference>
<feature type="compositionally biased region" description="Basic and acidic residues" evidence="1">
    <location>
        <begin position="29"/>
        <end position="52"/>
    </location>
</feature>
<feature type="region of interest" description="Disordered" evidence="1">
    <location>
        <begin position="1"/>
        <end position="53"/>
    </location>
</feature>
<sequence>GIEQYEEINQSPKRKLGERKWAQKLTPRPSREEESIEDAKEIETKQESRDNKGMLPDEIVKLLVARKFFHQTLKKKTQRKSPLQERRKQKKNQDLELFLCYLARTYYSRGDTNCSMFTEFTGVSKVTENADFKIISYSEQFTSSIVPPFYFSFTI</sequence>
<dbReference type="PANTHER" id="PTHR36387:SF2">
    <property type="entry name" value="UDP-N-ACETYLMURAMOYL-L-ALANYL-D-GLUTAMATE-2, 6-DIAMINOPIMELATE LIGASE"/>
    <property type="match status" value="1"/>
</dbReference>
<feature type="non-terminal residue" evidence="2">
    <location>
        <position position="1"/>
    </location>
</feature>
<dbReference type="EMBL" id="JBJUIK010000006">
    <property type="protein sequence ID" value="KAL3525744.1"/>
    <property type="molecule type" value="Genomic_DNA"/>
</dbReference>
<proteinExistence type="predicted"/>